<evidence type="ECO:0000313" key="4">
    <source>
        <dbReference type="Proteomes" id="UP001165092"/>
    </source>
</evidence>
<dbReference type="CDD" id="cd20623">
    <property type="entry name" value="CYP_unk"/>
    <property type="match status" value="1"/>
</dbReference>
<dbReference type="InterPro" id="IPR002397">
    <property type="entry name" value="Cyt_P450_B"/>
</dbReference>
<evidence type="ECO:0000313" key="3">
    <source>
        <dbReference type="EMBL" id="GLU46256.1"/>
    </source>
</evidence>
<dbReference type="PROSITE" id="PS00086">
    <property type="entry name" value="CYTOCHROME_P450"/>
    <property type="match status" value="1"/>
</dbReference>
<evidence type="ECO:0000256" key="1">
    <source>
        <dbReference type="ARBA" id="ARBA00010617"/>
    </source>
</evidence>
<dbReference type="InterPro" id="IPR036396">
    <property type="entry name" value="Cyt_P450_sf"/>
</dbReference>
<accession>A0A9W6P331</accession>
<dbReference type="PANTHER" id="PTHR46696:SF1">
    <property type="entry name" value="CYTOCHROME P450 YJIB-RELATED"/>
    <property type="match status" value="1"/>
</dbReference>
<proteinExistence type="inferred from homology"/>
<dbReference type="PANTHER" id="PTHR46696">
    <property type="entry name" value="P450, PUTATIVE (EUROFUNG)-RELATED"/>
    <property type="match status" value="1"/>
</dbReference>
<comment type="similarity">
    <text evidence="1">Belongs to the cytochrome P450 family.</text>
</comment>
<keyword evidence="4" id="KW-1185">Reference proteome</keyword>
<dbReference type="GO" id="GO:0004497">
    <property type="term" value="F:monooxygenase activity"/>
    <property type="evidence" value="ECO:0007669"/>
    <property type="project" value="InterPro"/>
</dbReference>
<protein>
    <submittedName>
        <fullName evidence="3">Cytochrome P450</fullName>
    </submittedName>
</protein>
<dbReference type="Proteomes" id="UP001165092">
    <property type="component" value="Unassembled WGS sequence"/>
</dbReference>
<dbReference type="PRINTS" id="PR00359">
    <property type="entry name" value="BP450"/>
</dbReference>
<dbReference type="GO" id="GO:0020037">
    <property type="term" value="F:heme binding"/>
    <property type="evidence" value="ECO:0007669"/>
    <property type="project" value="InterPro"/>
</dbReference>
<feature type="region of interest" description="Disordered" evidence="2">
    <location>
        <begin position="407"/>
        <end position="446"/>
    </location>
</feature>
<feature type="compositionally biased region" description="Polar residues" evidence="2">
    <location>
        <begin position="407"/>
        <end position="420"/>
    </location>
</feature>
<evidence type="ECO:0000256" key="2">
    <source>
        <dbReference type="SAM" id="MobiDB-lite"/>
    </source>
</evidence>
<dbReference type="EMBL" id="BSQG01000001">
    <property type="protein sequence ID" value="GLU46256.1"/>
    <property type="molecule type" value="Genomic_DNA"/>
</dbReference>
<dbReference type="GO" id="GO:0005506">
    <property type="term" value="F:iron ion binding"/>
    <property type="evidence" value="ECO:0007669"/>
    <property type="project" value="InterPro"/>
</dbReference>
<dbReference type="AlphaFoldDB" id="A0A9W6P331"/>
<reference evidence="3" key="1">
    <citation type="submission" date="2023-02" db="EMBL/GenBank/DDBJ databases">
        <title>Nocardiopsis ansamitocini NBRC 112285.</title>
        <authorList>
            <person name="Ichikawa N."/>
            <person name="Sato H."/>
            <person name="Tonouchi N."/>
        </authorList>
    </citation>
    <scope>NUCLEOTIDE SEQUENCE</scope>
    <source>
        <strain evidence="3">NBRC 112285</strain>
    </source>
</reference>
<comment type="caution">
    <text evidence="3">The sequence shown here is derived from an EMBL/GenBank/DDBJ whole genome shotgun (WGS) entry which is preliminary data.</text>
</comment>
<organism evidence="3 4">
    <name type="scientific">Nocardiopsis ansamitocini</name>
    <dbReference type="NCBI Taxonomy" id="1670832"/>
    <lineage>
        <taxon>Bacteria</taxon>
        <taxon>Bacillati</taxon>
        <taxon>Actinomycetota</taxon>
        <taxon>Actinomycetes</taxon>
        <taxon>Streptosporangiales</taxon>
        <taxon>Nocardiopsidaceae</taxon>
        <taxon>Nocardiopsis</taxon>
    </lineage>
</organism>
<dbReference type="SUPFAM" id="SSF48264">
    <property type="entry name" value="Cytochrome P450"/>
    <property type="match status" value="1"/>
</dbReference>
<sequence>MSSQPEAVPLHGDTLQGDTRELWELMRKRFGGIAPVEVEPGVRAWLMLGYSEHLEVLRDPHLFPHDARNWRELREGRMTPNHGTYPVFEYRPNALHTDGVEHQRLRGALVDAYEAFTTNRLRTDIEEVAGALIDSFAPYGEADLIDDFAYRIPLLVINRMLGQNDDHGYFLCDLMMDLWDGDAEAANAANVKMVGFLMDLVARKRVKPGDDITSRLLAHEAQLTDEEIAQQIMLTIAAAHDPTTNLIGNALRLLLLEQEMRVAVSGSQLLIHDAIEQVLWREPPFQTLAGRYARRDTEVAGYRIAEGDCLISGYAAANNDPILYDADGVHASARSSGNRSHLAWGAGPHRCPAQKIGQHMAASSIQTLVFRLSDMQLSVPERDLRWRPSLFIRGLERLPVVFTPQEVSTAQSGDQTCVNQSSSTPTPETPRPRPHDSENSGPWSRLSSLVRSLFGR</sequence>
<dbReference type="GO" id="GO:0016705">
    <property type="term" value="F:oxidoreductase activity, acting on paired donors, with incorporation or reduction of molecular oxygen"/>
    <property type="evidence" value="ECO:0007669"/>
    <property type="project" value="InterPro"/>
</dbReference>
<name>A0A9W6P331_9ACTN</name>
<gene>
    <name evidence="3" type="ORF">Nans01_06070</name>
</gene>
<dbReference type="Gene3D" id="1.10.630.10">
    <property type="entry name" value="Cytochrome P450"/>
    <property type="match status" value="1"/>
</dbReference>
<dbReference type="InterPro" id="IPR017972">
    <property type="entry name" value="Cyt_P450_CS"/>
</dbReference>